<proteinExistence type="inferred from homology"/>
<dbReference type="InterPro" id="IPR007696">
    <property type="entry name" value="DNA_mismatch_repair_MutS_core"/>
</dbReference>
<dbReference type="PANTHER" id="PTHR11361:SF148">
    <property type="entry name" value="DNA MISMATCH REPAIR PROTEIN MSH6"/>
    <property type="match status" value="1"/>
</dbReference>
<dbReference type="SUPFAM" id="SSF53150">
    <property type="entry name" value="DNA repair protein MutS, domain II"/>
    <property type="match status" value="1"/>
</dbReference>
<dbReference type="Proteomes" id="UP000694382">
    <property type="component" value="Chromosome 3"/>
</dbReference>
<dbReference type="InterPro" id="IPR045076">
    <property type="entry name" value="MutS"/>
</dbReference>
<accession>A0A8U8AI00</accession>
<reference evidence="5" key="1">
    <citation type="submission" date="2020-02" db="EMBL/GenBank/DDBJ databases">
        <authorList>
            <person name="Enbody D E."/>
            <person name="Pettersson E M."/>
        </authorList>
    </citation>
    <scope>NUCLEOTIDE SEQUENCE [LARGE SCALE GENOMIC DNA]</scope>
</reference>
<dbReference type="InterPro" id="IPR036187">
    <property type="entry name" value="DNA_mismatch_repair_MutS_sf"/>
</dbReference>
<dbReference type="Gene3D" id="3.30.420.110">
    <property type="entry name" value="MutS, connector domain"/>
    <property type="match status" value="1"/>
</dbReference>
<organism evidence="5 6">
    <name type="scientific">Geospiza parvula</name>
    <name type="common">Small tree-finch</name>
    <name type="synonym">Camarhynchus parvulus</name>
    <dbReference type="NCBI Taxonomy" id="87175"/>
    <lineage>
        <taxon>Eukaryota</taxon>
        <taxon>Metazoa</taxon>
        <taxon>Chordata</taxon>
        <taxon>Craniata</taxon>
        <taxon>Vertebrata</taxon>
        <taxon>Euteleostomi</taxon>
        <taxon>Archelosauria</taxon>
        <taxon>Archosauria</taxon>
        <taxon>Dinosauria</taxon>
        <taxon>Saurischia</taxon>
        <taxon>Theropoda</taxon>
        <taxon>Coelurosauria</taxon>
        <taxon>Aves</taxon>
        <taxon>Neognathae</taxon>
        <taxon>Neoaves</taxon>
        <taxon>Telluraves</taxon>
        <taxon>Australaves</taxon>
        <taxon>Passeriformes</taxon>
        <taxon>Thraupidae</taxon>
        <taxon>Camarhynchus</taxon>
    </lineage>
</organism>
<dbReference type="Gene3D" id="1.10.1420.10">
    <property type="match status" value="1"/>
</dbReference>
<dbReference type="Ensembl" id="ENSCPVT00000024514.1">
    <property type="protein sequence ID" value="ENSCPVP00000024249.1"/>
    <property type="gene ID" value="ENSCPVG00000018526.1"/>
</dbReference>
<keyword evidence="6" id="KW-1185">Reference proteome</keyword>
<feature type="compositionally biased region" description="Basic and acidic residues" evidence="2">
    <location>
        <begin position="104"/>
        <end position="126"/>
    </location>
</feature>
<evidence type="ECO:0000313" key="6">
    <source>
        <dbReference type="Proteomes" id="UP000694382"/>
    </source>
</evidence>
<dbReference type="PANTHER" id="PTHR11361">
    <property type="entry name" value="DNA MISMATCH REPAIR PROTEIN MUTS FAMILY MEMBER"/>
    <property type="match status" value="1"/>
</dbReference>
<evidence type="ECO:0000259" key="4">
    <source>
        <dbReference type="Pfam" id="PF05192"/>
    </source>
</evidence>
<dbReference type="AlphaFoldDB" id="A0A8U8AI00"/>
<comment type="similarity">
    <text evidence="1">Belongs to the DNA mismatch repair MutS family.</text>
</comment>
<dbReference type="GO" id="GO:0005524">
    <property type="term" value="F:ATP binding"/>
    <property type="evidence" value="ECO:0007669"/>
    <property type="project" value="InterPro"/>
</dbReference>
<dbReference type="InterPro" id="IPR036678">
    <property type="entry name" value="MutS_con_dom_sf"/>
</dbReference>
<dbReference type="GO" id="GO:0006298">
    <property type="term" value="P:mismatch repair"/>
    <property type="evidence" value="ECO:0007669"/>
    <property type="project" value="InterPro"/>
</dbReference>
<dbReference type="Pfam" id="PF05188">
    <property type="entry name" value="MutS_II"/>
    <property type="match status" value="1"/>
</dbReference>
<evidence type="ECO:0000256" key="2">
    <source>
        <dbReference type="SAM" id="MobiDB-lite"/>
    </source>
</evidence>
<feature type="domain" description="DNA mismatch repair protein MutS connector" evidence="3">
    <location>
        <begin position="139"/>
        <end position="274"/>
    </location>
</feature>
<reference evidence="5" key="3">
    <citation type="submission" date="2025-09" db="UniProtKB">
        <authorList>
            <consortium name="Ensembl"/>
        </authorList>
    </citation>
    <scope>IDENTIFICATION</scope>
</reference>
<dbReference type="GO" id="GO:0032301">
    <property type="term" value="C:MutSalpha complex"/>
    <property type="evidence" value="ECO:0007669"/>
    <property type="project" value="TreeGrafter"/>
</dbReference>
<dbReference type="SUPFAM" id="SSF48334">
    <property type="entry name" value="DNA repair protein MutS, domain III"/>
    <property type="match status" value="1"/>
</dbReference>
<evidence type="ECO:0000259" key="3">
    <source>
        <dbReference type="Pfam" id="PF05188"/>
    </source>
</evidence>
<dbReference type="Pfam" id="PF05192">
    <property type="entry name" value="MutS_III"/>
    <property type="match status" value="1"/>
</dbReference>
<evidence type="ECO:0000256" key="1">
    <source>
        <dbReference type="ARBA" id="ARBA00006271"/>
    </source>
</evidence>
<feature type="domain" description="DNA mismatch repair protein MutS core" evidence="4">
    <location>
        <begin position="301"/>
        <end position="389"/>
    </location>
</feature>
<dbReference type="GO" id="GO:0030983">
    <property type="term" value="F:mismatched DNA binding"/>
    <property type="evidence" value="ECO:0007669"/>
    <property type="project" value="InterPro"/>
</dbReference>
<protein>
    <submittedName>
        <fullName evidence="5">Uncharacterized protein</fullName>
    </submittedName>
</protein>
<feature type="region of interest" description="Disordered" evidence="2">
    <location>
        <begin position="71"/>
        <end position="133"/>
    </location>
</feature>
<dbReference type="GO" id="GO:0140664">
    <property type="term" value="F:ATP-dependent DNA damage sensor activity"/>
    <property type="evidence" value="ECO:0007669"/>
    <property type="project" value="InterPro"/>
</dbReference>
<evidence type="ECO:0000313" key="5">
    <source>
        <dbReference type="Ensembl" id="ENSCPVP00000024249.1"/>
    </source>
</evidence>
<dbReference type="InterPro" id="IPR007860">
    <property type="entry name" value="DNA_mmatch_repair_MutS_con_dom"/>
</dbReference>
<name>A0A8U8AI00_GEOPR</name>
<feature type="compositionally biased region" description="Basic and acidic residues" evidence="2">
    <location>
        <begin position="82"/>
        <end position="97"/>
    </location>
</feature>
<reference evidence="5" key="2">
    <citation type="submission" date="2025-08" db="UniProtKB">
        <authorList>
            <consortium name="Ensembl"/>
        </authorList>
    </citation>
    <scope>IDENTIFICATION</scope>
</reference>
<sequence length="394" mass="43775">MSLASSSYLSRKNLGSVKVLGIGCGSAVSCLKHHRYCVIAHFCTSLCNTVFVARIIYRQNNLFFQEMSENASGNSEDCNSEEDVKSNKRVMSRERAVKAKRRRVLDSDSDHDGSDVEFKPDGKEAASSEEASSGNHSRFLLSVKEKEDTAGTRLYGVCFVDTSMGKFHVGQFPDDRHCSRFRTLVAHYTPVQVLFEKGNLSVDTQKILKGSLVSCMQEGLTSGSQFWNASKTLKVLLEEGYFKENDSLGLTPGENSELALSALGGCVFYLKKCLIDQELLSQANFEEYVPVDIATAKTMITLMNLEVLQNGTNGSTEGTLLERIDSCCTPFGKRLLKQWLCAPLCNPKSINDRLDAVEDLLEVPDKMSEVTEYLKKLPDLERLLSKIHILSDEP</sequence>